<keyword evidence="4" id="KW-0732">Signal</keyword>
<dbReference type="RefSeq" id="WP_272749078.1">
    <property type="nucleotide sequence ID" value="NZ_JAQQKX010000013.1"/>
</dbReference>
<evidence type="ECO:0000259" key="6">
    <source>
        <dbReference type="Pfam" id="PF02836"/>
    </source>
</evidence>
<dbReference type="InterPro" id="IPR017853">
    <property type="entry name" value="GH"/>
</dbReference>
<dbReference type="InterPro" id="IPR006101">
    <property type="entry name" value="Glyco_hydro_2"/>
</dbReference>
<dbReference type="InterPro" id="IPR006311">
    <property type="entry name" value="TAT_signal"/>
</dbReference>
<evidence type="ECO:0000256" key="2">
    <source>
        <dbReference type="ARBA" id="ARBA00022801"/>
    </source>
</evidence>
<dbReference type="SUPFAM" id="SSF49303">
    <property type="entry name" value="beta-Galactosidase/glucuronidase domain"/>
    <property type="match status" value="1"/>
</dbReference>
<dbReference type="GO" id="GO:0016787">
    <property type="term" value="F:hydrolase activity"/>
    <property type="evidence" value="ECO:0007669"/>
    <property type="project" value="UniProtKB-KW"/>
</dbReference>
<dbReference type="PROSITE" id="PS51318">
    <property type="entry name" value="TAT"/>
    <property type="match status" value="1"/>
</dbReference>
<comment type="similarity">
    <text evidence="1">Belongs to the glycosyl hydrolase 2 family.</text>
</comment>
<reference evidence="8 9" key="1">
    <citation type="submission" date="2023-01" db="EMBL/GenBank/DDBJ databases">
        <title>Novel species of the genus Asticcacaulis isolated from rivers.</title>
        <authorList>
            <person name="Lu H."/>
        </authorList>
    </citation>
    <scope>NUCLEOTIDE SEQUENCE [LARGE SCALE GENOMIC DNA]</scope>
    <source>
        <strain evidence="8 9">BYS171W</strain>
    </source>
</reference>
<dbReference type="InterPro" id="IPR006103">
    <property type="entry name" value="Glyco_hydro_2_cat"/>
</dbReference>
<dbReference type="InterPro" id="IPR006104">
    <property type="entry name" value="Glyco_hydro_2_N"/>
</dbReference>
<sequence>MTTTSRRTALRLGTAFTALLGLGGTAAAQEPPLLPVSPVTALRPDILMTGAINRDGVDLSGDWTYSKDLYQTGKTDILGWAAAPRAQRFRDVNVEAEEGKNKYTFFEYDMDRGPHMTLPGAWNAAEPELRYYDGLIWFQRFFESGPLNGQRAFLRFEAVNYLTEVYVNGQKVGSHEGGFTPFTFEVTKVLREGKNQITLGVDSTHGEHTVPPKVTDWDIYGGVTRPIRLIRTPATYIDDFYIRYTEAGRILATVQLNGPDAAGKPVVLTIAALKLKATATTDISGQAQFDLKAPKALKLWTPDAPTLYEAGLTAGEDTLTDRMGFRTIAVKGMQVLLNGQPVFLRGICLHEEEFGSNPARRIMTETARALLTEVKTGLNGNFVRLSHYPHSEVTTRLCDEMGLLVWSEIPVYWAVGFGDAKTFDVARRMMTENVLRDRNRASIIIWSVGNETPSTPARNHFMGTLADDARAMDPSRLISAALLVHKKKVDGVLEATIDDPLVAKLDIMSANTYTAWYGNDRLEDVPPQRWKAPVSKPLIFSEFGADALAGYHPDDRRKYSEEFQADFYRATLANADTVPFLAGLSPWILKDFQTPRREHPVYQKGWNRKGLLSETGVRKQAFAVLSDYYRAKAGK</sequence>
<feature type="signal peptide" evidence="4">
    <location>
        <begin position="1"/>
        <end position="28"/>
    </location>
</feature>
<name>A0ABT5HXF1_9CAUL</name>
<evidence type="ECO:0000313" key="8">
    <source>
        <dbReference type="EMBL" id="MDC7684607.1"/>
    </source>
</evidence>
<dbReference type="Gene3D" id="3.20.20.80">
    <property type="entry name" value="Glycosidases"/>
    <property type="match status" value="1"/>
</dbReference>
<evidence type="ECO:0000259" key="7">
    <source>
        <dbReference type="Pfam" id="PF02837"/>
    </source>
</evidence>
<protein>
    <submittedName>
        <fullName evidence="8">Glycoside hydrolase family 2 TIM barrel-domain containing protein</fullName>
    </submittedName>
</protein>
<dbReference type="EMBL" id="JAQQKX010000013">
    <property type="protein sequence ID" value="MDC7684607.1"/>
    <property type="molecule type" value="Genomic_DNA"/>
</dbReference>
<organism evidence="8 9">
    <name type="scientific">Asticcacaulis aquaticus</name>
    <dbReference type="NCBI Taxonomy" id="2984212"/>
    <lineage>
        <taxon>Bacteria</taxon>
        <taxon>Pseudomonadati</taxon>
        <taxon>Pseudomonadota</taxon>
        <taxon>Alphaproteobacteria</taxon>
        <taxon>Caulobacterales</taxon>
        <taxon>Caulobacteraceae</taxon>
        <taxon>Asticcacaulis</taxon>
    </lineage>
</organism>
<feature type="chain" id="PRO_5047491496" evidence="4">
    <location>
        <begin position="29"/>
        <end position="635"/>
    </location>
</feature>
<feature type="domain" description="Glycoside hydrolase family 2 catalytic" evidence="6">
    <location>
        <begin position="328"/>
        <end position="576"/>
    </location>
</feature>
<dbReference type="PANTHER" id="PTHR42732:SF1">
    <property type="entry name" value="BETA-MANNOSIDASE"/>
    <property type="match status" value="1"/>
</dbReference>
<dbReference type="PROSITE" id="PS00608">
    <property type="entry name" value="GLYCOSYL_HYDROL_F2_2"/>
    <property type="match status" value="1"/>
</dbReference>
<keyword evidence="2 8" id="KW-0378">Hydrolase</keyword>
<dbReference type="PRINTS" id="PR00132">
    <property type="entry name" value="GLHYDRLASE2"/>
</dbReference>
<dbReference type="InterPro" id="IPR006102">
    <property type="entry name" value="Ig-like_GH2"/>
</dbReference>
<evidence type="ECO:0000256" key="1">
    <source>
        <dbReference type="ARBA" id="ARBA00007401"/>
    </source>
</evidence>
<evidence type="ECO:0000313" key="9">
    <source>
        <dbReference type="Proteomes" id="UP001214854"/>
    </source>
</evidence>
<comment type="caution">
    <text evidence="8">The sequence shown here is derived from an EMBL/GenBank/DDBJ whole genome shotgun (WGS) entry which is preliminary data.</text>
</comment>
<dbReference type="Pfam" id="PF02837">
    <property type="entry name" value="Glyco_hydro_2_N"/>
    <property type="match status" value="1"/>
</dbReference>
<dbReference type="Pfam" id="PF02836">
    <property type="entry name" value="Glyco_hydro_2_C"/>
    <property type="match status" value="1"/>
</dbReference>
<feature type="domain" description="Glycosyl hydrolases family 2 sugar binding" evidence="7">
    <location>
        <begin position="124"/>
        <end position="233"/>
    </location>
</feature>
<keyword evidence="9" id="KW-1185">Reference proteome</keyword>
<dbReference type="InterPro" id="IPR023232">
    <property type="entry name" value="Glyco_hydro_2_AS"/>
</dbReference>
<dbReference type="Gene3D" id="2.60.40.10">
    <property type="entry name" value="Immunoglobulins"/>
    <property type="match status" value="1"/>
</dbReference>
<feature type="domain" description="Glycoside hydrolase family 2 immunoglobulin-like beta-sandwich" evidence="5">
    <location>
        <begin position="235"/>
        <end position="326"/>
    </location>
</feature>
<dbReference type="Gene3D" id="2.60.120.260">
    <property type="entry name" value="Galactose-binding domain-like"/>
    <property type="match status" value="1"/>
</dbReference>
<dbReference type="InterPro" id="IPR008979">
    <property type="entry name" value="Galactose-bd-like_sf"/>
</dbReference>
<accession>A0ABT5HXF1</accession>
<dbReference type="SUPFAM" id="SSF51445">
    <property type="entry name" value="(Trans)glycosidases"/>
    <property type="match status" value="1"/>
</dbReference>
<dbReference type="InterPro" id="IPR036156">
    <property type="entry name" value="Beta-gal/glucu_dom_sf"/>
</dbReference>
<dbReference type="Proteomes" id="UP001214854">
    <property type="component" value="Unassembled WGS sequence"/>
</dbReference>
<evidence type="ECO:0000256" key="4">
    <source>
        <dbReference type="SAM" id="SignalP"/>
    </source>
</evidence>
<gene>
    <name evidence="8" type="ORF">PQU92_15080</name>
</gene>
<dbReference type="PANTHER" id="PTHR42732">
    <property type="entry name" value="BETA-GALACTOSIDASE"/>
    <property type="match status" value="1"/>
</dbReference>
<dbReference type="SUPFAM" id="SSF49785">
    <property type="entry name" value="Galactose-binding domain-like"/>
    <property type="match status" value="1"/>
</dbReference>
<dbReference type="Pfam" id="PF00703">
    <property type="entry name" value="Glyco_hydro_2"/>
    <property type="match status" value="1"/>
</dbReference>
<evidence type="ECO:0000259" key="5">
    <source>
        <dbReference type="Pfam" id="PF00703"/>
    </source>
</evidence>
<keyword evidence="3" id="KW-0326">Glycosidase</keyword>
<dbReference type="InterPro" id="IPR051913">
    <property type="entry name" value="GH2_Domain-Containing"/>
</dbReference>
<dbReference type="InterPro" id="IPR013783">
    <property type="entry name" value="Ig-like_fold"/>
</dbReference>
<proteinExistence type="inferred from homology"/>
<evidence type="ECO:0000256" key="3">
    <source>
        <dbReference type="ARBA" id="ARBA00023295"/>
    </source>
</evidence>